<sequence>MMAPAGTQAPPHPLDPLGVAELAAAVAAIRDSGKVGPGARFWGVTLDEDHARRTGGRRARTVVLDPGAHQAYEVDIELGEPATAVAWRALDPRNPGMTSEEARTAAAACREDPRFRAVLAKRGITDLSLVMVDPESIGGFEPPEYAGRRLTWGSVWLKTSPEDNHYARPVQGVVPIIDMERMEVLRVEDHGETPLASEPGDFTAAAHPPRAGLTPLDVVQPEGPSFSVHGNEVRWQNWSFRIGFTHREGLVLHDLAYAQRPVVRRAAVNEMYVPYFDTSSTQYRKNFFDWGEYGGGPLTNSLELGCDCLGVIHYFDATVLGGDGVPRSIPNAICMHEEDDGILWKHHDGRRGTTEVRRSRRLIVSSFVTVANYDYGFYWSLHQDGSVDLEIKMTGILSATGIGDDEDPPYARKVAPNVAVTNHQHYFAVRLDMAVDGPLNRLAEVFAAPEEDPALDPYGNACRTGVRPVRSEREAGLSTDPVRSLHWRVESAERVNRMGEPTAYRLFVDSTARLPVREDSVCARRAPFVGRQLWATAYDPDRRFVGGEYPNQAEPGSDGVQVWQREDRSLDPAELVLWATVGSHHFPRPEDWPVMPVAKARLRLEPDGFFDRNPALDVPPPSASCHPSDHCH</sequence>
<dbReference type="PANTHER" id="PTHR10638:SF86">
    <property type="entry name" value="COPPER AMINE OXIDASE 1-RELATED"/>
    <property type="match status" value="1"/>
</dbReference>
<dbReference type="EMBL" id="JAAXLS010000001">
    <property type="protein sequence ID" value="NKQ51340.1"/>
    <property type="molecule type" value="Genomic_DNA"/>
</dbReference>
<keyword evidence="7 12" id="KW-0801">TPQ</keyword>
<dbReference type="EC" id="1.4.3.-" evidence="12"/>
<comment type="cofactor">
    <cofactor evidence="12">
        <name>Cu cation</name>
        <dbReference type="ChEBI" id="CHEBI:23378"/>
    </cofactor>
    <text evidence="12">Contains 1 topaquinone per subunit.</text>
</comment>
<comment type="subunit">
    <text evidence="5">Homodimer.</text>
</comment>
<comment type="caution">
    <text evidence="16">The sequence shown here is derived from an EMBL/GenBank/DDBJ whole genome shotgun (WGS) entry which is preliminary data.</text>
</comment>
<name>A0ABX1IZ07_9PSEU</name>
<dbReference type="RefSeq" id="WP_168511207.1">
    <property type="nucleotide sequence ID" value="NZ_JAAXLS010000001.1"/>
</dbReference>
<dbReference type="Pfam" id="PF02728">
    <property type="entry name" value="Cu_amine_oxidN3"/>
    <property type="match status" value="1"/>
</dbReference>
<dbReference type="Pfam" id="PF01179">
    <property type="entry name" value="Cu_amine_oxid"/>
    <property type="match status" value="1"/>
</dbReference>
<evidence type="ECO:0000256" key="11">
    <source>
        <dbReference type="ARBA" id="ARBA00048032"/>
    </source>
</evidence>
<evidence type="ECO:0000256" key="8">
    <source>
        <dbReference type="ARBA" id="ARBA00023002"/>
    </source>
</evidence>
<comment type="PTM">
    <text evidence="12">Topaquinone (TPQ) is generated by copper-dependent autoxidation of a specific tyrosyl residue.</text>
</comment>
<evidence type="ECO:0000256" key="7">
    <source>
        <dbReference type="ARBA" id="ARBA00022772"/>
    </source>
</evidence>
<dbReference type="InterPro" id="IPR049947">
    <property type="entry name" value="Cu_Am_Ox_Cu-bd"/>
</dbReference>
<dbReference type="SUPFAM" id="SSF54416">
    <property type="entry name" value="Amine oxidase N-terminal region"/>
    <property type="match status" value="2"/>
</dbReference>
<keyword evidence="6 12" id="KW-0479">Metal-binding</keyword>
<dbReference type="InterPro" id="IPR000269">
    <property type="entry name" value="Cu_amine_oxidase"/>
</dbReference>
<dbReference type="NCBIfam" id="NF008559">
    <property type="entry name" value="PRK11504.1"/>
    <property type="match status" value="1"/>
</dbReference>
<evidence type="ECO:0000259" key="15">
    <source>
        <dbReference type="Pfam" id="PF02728"/>
    </source>
</evidence>
<comment type="similarity">
    <text evidence="4 12">Belongs to the copper/topaquinone oxidase family.</text>
</comment>
<proteinExistence type="inferred from homology"/>
<keyword evidence="9 12" id="KW-0186">Copper</keyword>
<evidence type="ECO:0000256" key="9">
    <source>
        <dbReference type="ARBA" id="ARBA00023008"/>
    </source>
</evidence>
<evidence type="ECO:0000256" key="6">
    <source>
        <dbReference type="ARBA" id="ARBA00022723"/>
    </source>
</evidence>
<accession>A0ABX1IZ07</accession>
<comment type="cofactor">
    <cofactor evidence="2">
        <name>Mn(2+)</name>
        <dbReference type="ChEBI" id="CHEBI:29035"/>
    </cofactor>
</comment>
<protein>
    <recommendedName>
        <fullName evidence="12">Amine oxidase</fullName>
        <ecNumber evidence="12">1.4.3.-</ecNumber>
    </recommendedName>
</protein>
<dbReference type="InterPro" id="IPR049948">
    <property type="entry name" value="Cu_Am_ox_TPQ-bd"/>
</dbReference>
<dbReference type="InterPro" id="IPR016182">
    <property type="entry name" value="Cu_amine_oxidase_N-reg"/>
</dbReference>
<evidence type="ECO:0000256" key="4">
    <source>
        <dbReference type="ARBA" id="ARBA00007983"/>
    </source>
</evidence>
<dbReference type="GO" id="GO:0008131">
    <property type="term" value="F:primary methylamine oxidase activity"/>
    <property type="evidence" value="ECO:0007669"/>
    <property type="project" value="UniProtKB-EC"/>
</dbReference>
<feature type="region of interest" description="Disordered" evidence="13">
    <location>
        <begin position="613"/>
        <end position="632"/>
    </location>
</feature>
<evidence type="ECO:0000256" key="5">
    <source>
        <dbReference type="ARBA" id="ARBA00011738"/>
    </source>
</evidence>
<evidence type="ECO:0000256" key="1">
    <source>
        <dbReference type="ARBA" id="ARBA00001935"/>
    </source>
</evidence>
<dbReference type="SUPFAM" id="SSF49998">
    <property type="entry name" value="Amine oxidase catalytic domain"/>
    <property type="match status" value="1"/>
</dbReference>
<evidence type="ECO:0000256" key="13">
    <source>
        <dbReference type="SAM" id="MobiDB-lite"/>
    </source>
</evidence>
<evidence type="ECO:0000256" key="10">
    <source>
        <dbReference type="ARBA" id="ARBA00023211"/>
    </source>
</evidence>
<keyword evidence="8 12" id="KW-0560">Oxidoreductase</keyword>
<organism evidence="16 17">
    <name type="scientific">Amycolatopsis acididurans</name>
    <dbReference type="NCBI Taxonomy" id="2724524"/>
    <lineage>
        <taxon>Bacteria</taxon>
        <taxon>Bacillati</taxon>
        <taxon>Actinomycetota</taxon>
        <taxon>Actinomycetes</taxon>
        <taxon>Pseudonocardiales</taxon>
        <taxon>Pseudonocardiaceae</taxon>
        <taxon>Amycolatopsis</taxon>
    </lineage>
</organism>
<feature type="domain" description="Copper amine oxidase N3-terminal" evidence="15">
    <location>
        <begin position="95"/>
        <end position="191"/>
    </location>
</feature>
<comment type="cofactor">
    <cofactor evidence="1">
        <name>Cu cation</name>
        <dbReference type="ChEBI" id="CHEBI:23378"/>
    </cofactor>
</comment>
<reference evidence="16 17" key="1">
    <citation type="submission" date="2020-04" db="EMBL/GenBank/DDBJ databases">
        <title>Novel species.</title>
        <authorList>
            <person name="Teo W.F.A."/>
            <person name="Lipun K."/>
            <person name="Srisuk N."/>
            <person name="Duangmal K."/>
        </authorList>
    </citation>
    <scope>NUCLEOTIDE SEQUENCE [LARGE SCALE GENOMIC DNA]</scope>
    <source>
        <strain evidence="16 17">K13G38</strain>
    </source>
</reference>
<dbReference type="InterPro" id="IPR015798">
    <property type="entry name" value="Cu_amine_oxidase_C"/>
</dbReference>
<evidence type="ECO:0000256" key="3">
    <source>
        <dbReference type="ARBA" id="ARBA00001947"/>
    </source>
</evidence>
<dbReference type="InterPro" id="IPR036460">
    <property type="entry name" value="Cu_amine_oxidase_C_sf"/>
</dbReference>
<keyword evidence="17" id="KW-1185">Reference proteome</keyword>
<evidence type="ECO:0000256" key="2">
    <source>
        <dbReference type="ARBA" id="ARBA00001936"/>
    </source>
</evidence>
<evidence type="ECO:0000313" key="16">
    <source>
        <dbReference type="EMBL" id="NKQ51340.1"/>
    </source>
</evidence>
<dbReference type="PANTHER" id="PTHR10638">
    <property type="entry name" value="COPPER AMINE OXIDASE"/>
    <property type="match status" value="1"/>
</dbReference>
<evidence type="ECO:0000259" key="14">
    <source>
        <dbReference type="Pfam" id="PF01179"/>
    </source>
</evidence>
<dbReference type="Gene3D" id="2.70.98.20">
    <property type="entry name" value="Copper amine oxidase, catalytic domain"/>
    <property type="match status" value="1"/>
</dbReference>
<dbReference type="Gene3D" id="3.10.450.40">
    <property type="match status" value="2"/>
</dbReference>
<comment type="catalytic activity">
    <reaction evidence="11">
        <text>a primary methyl amine + O2 + H2O = an aldehyde + H2O2 + NH4(+)</text>
        <dbReference type="Rhea" id="RHEA:16153"/>
        <dbReference type="ChEBI" id="CHEBI:15377"/>
        <dbReference type="ChEBI" id="CHEBI:15379"/>
        <dbReference type="ChEBI" id="CHEBI:16240"/>
        <dbReference type="ChEBI" id="CHEBI:17478"/>
        <dbReference type="ChEBI" id="CHEBI:28938"/>
        <dbReference type="ChEBI" id="CHEBI:228804"/>
        <dbReference type="EC" id="1.4.3.21"/>
    </reaction>
</comment>
<dbReference type="PROSITE" id="PS01165">
    <property type="entry name" value="COPPER_AMINE_OXID_2"/>
    <property type="match status" value="1"/>
</dbReference>
<evidence type="ECO:0000313" key="17">
    <source>
        <dbReference type="Proteomes" id="UP000715441"/>
    </source>
</evidence>
<comment type="cofactor">
    <cofactor evidence="3">
        <name>Zn(2+)</name>
        <dbReference type="ChEBI" id="CHEBI:29105"/>
    </cofactor>
</comment>
<dbReference type="Proteomes" id="UP000715441">
    <property type="component" value="Unassembled WGS sequence"/>
</dbReference>
<feature type="domain" description="Copper amine oxidase catalytic" evidence="14">
    <location>
        <begin position="217"/>
        <end position="616"/>
    </location>
</feature>
<keyword evidence="10" id="KW-0464">Manganese</keyword>
<dbReference type="InterPro" id="IPR015802">
    <property type="entry name" value="Cu_amine_oxidase_N3"/>
</dbReference>
<gene>
    <name evidence="16" type="ORF">HFP15_00400</name>
</gene>
<evidence type="ECO:0000256" key="12">
    <source>
        <dbReference type="RuleBase" id="RU000672"/>
    </source>
</evidence>
<dbReference type="PROSITE" id="PS01164">
    <property type="entry name" value="COPPER_AMINE_OXID_1"/>
    <property type="match status" value="1"/>
</dbReference>